<protein>
    <recommendedName>
        <fullName evidence="5">Receptor expression-enhancing protein</fullName>
    </recommendedName>
</protein>
<dbReference type="PhylomeDB" id="B3ME76"/>
<evidence type="ECO:0000313" key="3">
    <source>
        <dbReference type="EMBL" id="EDV35471.1"/>
    </source>
</evidence>
<evidence type="ECO:0000313" key="4">
    <source>
        <dbReference type="Proteomes" id="UP000007801"/>
    </source>
</evidence>
<evidence type="ECO:0000256" key="2">
    <source>
        <dbReference type="SAM" id="Phobius"/>
    </source>
</evidence>
<dbReference type="EMBL" id="CH902619">
    <property type="protein sequence ID" value="EDV35471.1"/>
    <property type="molecule type" value="Genomic_DNA"/>
</dbReference>
<dbReference type="OMA" id="ELWLKYW"/>
<proteinExistence type="predicted"/>
<dbReference type="HOGENOM" id="CLU_1344515_0_0_1"/>
<keyword evidence="2" id="KW-0812">Transmembrane</keyword>
<evidence type="ECO:0000256" key="1">
    <source>
        <dbReference type="SAM" id="MobiDB-lite"/>
    </source>
</evidence>
<dbReference type="OrthoDB" id="10009287at2759"/>
<feature type="region of interest" description="Disordered" evidence="1">
    <location>
        <begin position="213"/>
        <end position="235"/>
    </location>
</feature>
<feature type="transmembrane region" description="Helical" evidence="2">
    <location>
        <begin position="58"/>
        <end position="75"/>
    </location>
</feature>
<dbReference type="InParanoid" id="B3ME76"/>
<dbReference type="Pfam" id="PF03134">
    <property type="entry name" value="TB2_DP1_HVA22"/>
    <property type="match status" value="1"/>
</dbReference>
<organism evidence="3 4">
    <name type="scientific">Drosophila ananassae</name>
    <name type="common">Fruit fly</name>
    <dbReference type="NCBI Taxonomy" id="7217"/>
    <lineage>
        <taxon>Eukaryota</taxon>
        <taxon>Metazoa</taxon>
        <taxon>Ecdysozoa</taxon>
        <taxon>Arthropoda</taxon>
        <taxon>Hexapoda</taxon>
        <taxon>Insecta</taxon>
        <taxon>Pterygota</taxon>
        <taxon>Neoptera</taxon>
        <taxon>Endopterygota</taxon>
        <taxon>Diptera</taxon>
        <taxon>Brachycera</taxon>
        <taxon>Muscomorpha</taxon>
        <taxon>Ephydroidea</taxon>
        <taxon>Drosophilidae</taxon>
        <taxon>Drosophila</taxon>
        <taxon>Sophophora</taxon>
    </lineage>
</organism>
<name>B3ME76_DROAN</name>
<evidence type="ECO:0008006" key="5">
    <source>
        <dbReference type="Google" id="ProtNLM"/>
    </source>
</evidence>
<keyword evidence="2" id="KW-0472">Membrane</keyword>
<keyword evidence="2" id="KW-1133">Transmembrane helix</keyword>
<feature type="transmembrane region" description="Helical" evidence="2">
    <location>
        <begin position="29"/>
        <end position="46"/>
    </location>
</feature>
<accession>B3ME76</accession>
<dbReference type="Proteomes" id="UP000007801">
    <property type="component" value="Unassembled WGS sequence"/>
</dbReference>
<dbReference type="InterPro" id="IPR004345">
    <property type="entry name" value="TB2_DP1_HVA22"/>
</dbReference>
<sequence length="235" mass="27052">MLRLIYFYYGILCPGWATLRACSHGQKHYIVLWLRYWIMYALLQAFGSLTDSLFGARTLYATVKLFLSVCLWFSVPYSTNYMYHLVGEHFLSKLEPIVDFGCQVHKRLFMQVLSFVFQSSIPSTANGFAGKGDQRGEPLVDGRQLKLELSELVTEIERDEAEKLRRYEADLLNNMELVARQIVPGSSPGQVNALDTLDEDSMHNIIEYLNSRLENSQSSEGGRSRRTRFKTDLRK</sequence>
<keyword evidence="4" id="KW-1185">Reference proteome</keyword>
<dbReference type="AlphaFoldDB" id="B3ME76"/>
<reference evidence="3 4" key="1">
    <citation type="journal article" date="2007" name="Nature">
        <title>Evolution of genes and genomes on the Drosophila phylogeny.</title>
        <authorList>
            <consortium name="Drosophila 12 Genomes Consortium"/>
            <person name="Clark A.G."/>
            <person name="Eisen M.B."/>
            <person name="Smith D.R."/>
            <person name="Bergman C.M."/>
            <person name="Oliver B."/>
            <person name="Markow T.A."/>
            <person name="Kaufman T.C."/>
            <person name="Kellis M."/>
            <person name="Gelbart W."/>
            <person name="Iyer V.N."/>
            <person name="Pollard D.A."/>
            <person name="Sackton T.B."/>
            <person name="Larracuente A.M."/>
            <person name="Singh N.D."/>
            <person name="Abad J.P."/>
            <person name="Abt D.N."/>
            <person name="Adryan B."/>
            <person name="Aguade M."/>
            <person name="Akashi H."/>
            <person name="Anderson W.W."/>
            <person name="Aquadro C.F."/>
            <person name="Ardell D.H."/>
            <person name="Arguello R."/>
            <person name="Artieri C.G."/>
            <person name="Barbash D.A."/>
            <person name="Barker D."/>
            <person name="Barsanti P."/>
            <person name="Batterham P."/>
            <person name="Batzoglou S."/>
            <person name="Begun D."/>
            <person name="Bhutkar A."/>
            <person name="Blanco E."/>
            <person name="Bosak S.A."/>
            <person name="Bradley R.K."/>
            <person name="Brand A.D."/>
            <person name="Brent M.R."/>
            <person name="Brooks A.N."/>
            <person name="Brown R.H."/>
            <person name="Butlin R.K."/>
            <person name="Caggese C."/>
            <person name="Calvi B.R."/>
            <person name="Bernardo de Carvalho A."/>
            <person name="Caspi A."/>
            <person name="Castrezana S."/>
            <person name="Celniker S.E."/>
            <person name="Chang J.L."/>
            <person name="Chapple C."/>
            <person name="Chatterji S."/>
            <person name="Chinwalla A."/>
            <person name="Civetta A."/>
            <person name="Clifton S.W."/>
            <person name="Comeron J.M."/>
            <person name="Costello J.C."/>
            <person name="Coyne J.A."/>
            <person name="Daub J."/>
            <person name="David R.G."/>
            <person name="Delcher A.L."/>
            <person name="Delehaunty K."/>
            <person name="Do C.B."/>
            <person name="Ebling H."/>
            <person name="Edwards K."/>
            <person name="Eickbush T."/>
            <person name="Evans J.D."/>
            <person name="Filipski A."/>
            <person name="Findeiss S."/>
            <person name="Freyhult E."/>
            <person name="Fulton L."/>
            <person name="Fulton R."/>
            <person name="Garcia A.C."/>
            <person name="Gardiner A."/>
            <person name="Garfield D.A."/>
            <person name="Garvin B.E."/>
            <person name="Gibson G."/>
            <person name="Gilbert D."/>
            <person name="Gnerre S."/>
            <person name="Godfrey J."/>
            <person name="Good R."/>
            <person name="Gotea V."/>
            <person name="Gravely B."/>
            <person name="Greenberg A.J."/>
            <person name="Griffiths-Jones S."/>
            <person name="Gross S."/>
            <person name="Guigo R."/>
            <person name="Gustafson E.A."/>
            <person name="Haerty W."/>
            <person name="Hahn M.W."/>
            <person name="Halligan D.L."/>
            <person name="Halpern A.L."/>
            <person name="Halter G.M."/>
            <person name="Han M.V."/>
            <person name="Heger A."/>
            <person name="Hillier L."/>
            <person name="Hinrichs A.S."/>
            <person name="Holmes I."/>
            <person name="Hoskins R.A."/>
            <person name="Hubisz M.J."/>
            <person name="Hultmark D."/>
            <person name="Huntley M.A."/>
            <person name="Jaffe D.B."/>
            <person name="Jagadeeshan S."/>
            <person name="Jeck W.R."/>
            <person name="Johnson J."/>
            <person name="Jones C.D."/>
            <person name="Jordan W.C."/>
            <person name="Karpen G.H."/>
            <person name="Kataoka E."/>
            <person name="Keightley P.D."/>
            <person name="Kheradpour P."/>
            <person name="Kirkness E.F."/>
            <person name="Koerich L.B."/>
            <person name="Kristiansen K."/>
            <person name="Kudrna D."/>
            <person name="Kulathinal R.J."/>
            <person name="Kumar S."/>
            <person name="Kwok R."/>
            <person name="Lander E."/>
            <person name="Langley C.H."/>
            <person name="Lapoint R."/>
            <person name="Lazzaro B.P."/>
            <person name="Lee S.J."/>
            <person name="Levesque L."/>
            <person name="Li R."/>
            <person name="Lin C.F."/>
            <person name="Lin M.F."/>
            <person name="Lindblad-Toh K."/>
            <person name="Llopart A."/>
            <person name="Long M."/>
            <person name="Low L."/>
            <person name="Lozovsky E."/>
            <person name="Lu J."/>
            <person name="Luo M."/>
            <person name="Machado C.A."/>
            <person name="Makalowski W."/>
            <person name="Marzo M."/>
            <person name="Matsuda M."/>
            <person name="Matzkin L."/>
            <person name="McAllister B."/>
            <person name="McBride C.S."/>
            <person name="McKernan B."/>
            <person name="McKernan K."/>
            <person name="Mendez-Lago M."/>
            <person name="Minx P."/>
            <person name="Mollenhauer M.U."/>
            <person name="Montooth K."/>
            <person name="Mount S.M."/>
            <person name="Mu X."/>
            <person name="Myers E."/>
            <person name="Negre B."/>
            <person name="Newfeld S."/>
            <person name="Nielsen R."/>
            <person name="Noor M.A."/>
            <person name="O'Grady P."/>
            <person name="Pachter L."/>
            <person name="Papaceit M."/>
            <person name="Parisi M.J."/>
            <person name="Parisi M."/>
            <person name="Parts L."/>
            <person name="Pedersen J.S."/>
            <person name="Pesole G."/>
            <person name="Phillippy A.M."/>
            <person name="Ponting C.P."/>
            <person name="Pop M."/>
            <person name="Porcelli D."/>
            <person name="Powell J.R."/>
            <person name="Prohaska S."/>
            <person name="Pruitt K."/>
            <person name="Puig M."/>
            <person name="Quesneville H."/>
            <person name="Ram K.R."/>
            <person name="Rand D."/>
            <person name="Rasmussen M.D."/>
            <person name="Reed L.K."/>
            <person name="Reenan R."/>
            <person name="Reily A."/>
            <person name="Remington K.A."/>
            <person name="Rieger T.T."/>
            <person name="Ritchie M.G."/>
            <person name="Robin C."/>
            <person name="Rogers Y.H."/>
            <person name="Rohde C."/>
            <person name="Rozas J."/>
            <person name="Rubenfield M.J."/>
            <person name="Ruiz A."/>
            <person name="Russo S."/>
            <person name="Salzberg S.L."/>
            <person name="Sanchez-Gracia A."/>
            <person name="Saranga D.J."/>
            <person name="Sato H."/>
            <person name="Schaeffer S.W."/>
            <person name="Schatz M.C."/>
            <person name="Schlenke T."/>
            <person name="Schwartz R."/>
            <person name="Segarra C."/>
            <person name="Singh R.S."/>
            <person name="Sirot L."/>
            <person name="Sirota M."/>
            <person name="Sisneros N.B."/>
            <person name="Smith C.D."/>
            <person name="Smith T.F."/>
            <person name="Spieth J."/>
            <person name="Stage D.E."/>
            <person name="Stark A."/>
            <person name="Stephan W."/>
            <person name="Strausberg R.L."/>
            <person name="Strempel S."/>
            <person name="Sturgill D."/>
            <person name="Sutton G."/>
            <person name="Sutton G.G."/>
            <person name="Tao W."/>
            <person name="Teichmann S."/>
            <person name="Tobari Y.N."/>
            <person name="Tomimura Y."/>
            <person name="Tsolas J.M."/>
            <person name="Valente V.L."/>
            <person name="Venter E."/>
            <person name="Venter J.C."/>
            <person name="Vicario S."/>
            <person name="Vieira F.G."/>
            <person name="Vilella A.J."/>
            <person name="Villasante A."/>
            <person name="Walenz B."/>
            <person name="Wang J."/>
            <person name="Wasserman M."/>
            <person name="Watts T."/>
            <person name="Wilson D."/>
            <person name="Wilson R.K."/>
            <person name="Wing R.A."/>
            <person name="Wolfner M.F."/>
            <person name="Wong A."/>
            <person name="Wong G.K."/>
            <person name="Wu C.I."/>
            <person name="Wu G."/>
            <person name="Yamamoto D."/>
            <person name="Yang H.P."/>
            <person name="Yang S.P."/>
            <person name="Yorke J.A."/>
            <person name="Yoshida K."/>
            <person name="Zdobnov E."/>
            <person name="Zhang P."/>
            <person name="Zhang Y."/>
            <person name="Zimin A.V."/>
            <person name="Baldwin J."/>
            <person name="Abdouelleil A."/>
            <person name="Abdulkadir J."/>
            <person name="Abebe A."/>
            <person name="Abera B."/>
            <person name="Abreu J."/>
            <person name="Acer S.C."/>
            <person name="Aftuck L."/>
            <person name="Alexander A."/>
            <person name="An P."/>
            <person name="Anderson E."/>
            <person name="Anderson S."/>
            <person name="Arachi H."/>
            <person name="Azer M."/>
            <person name="Bachantsang P."/>
            <person name="Barry A."/>
            <person name="Bayul T."/>
            <person name="Berlin A."/>
            <person name="Bessette D."/>
            <person name="Bloom T."/>
            <person name="Blye J."/>
            <person name="Boguslavskiy L."/>
            <person name="Bonnet C."/>
            <person name="Boukhgalter B."/>
            <person name="Bourzgui I."/>
            <person name="Brown A."/>
            <person name="Cahill P."/>
            <person name="Channer S."/>
            <person name="Cheshatsang Y."/>
            <person name="Chuda L."/>
            <person name="Citroen M."/>
            <person name="Collymore A."/>
            <person name="Cooke P."/>
            <person name="Costello M."/>
            <person name="D'Aco K."/>
            <person name="Daza R."/>
            <person name="De Haan G."/>
            <person name="DeGray S."/>
            <person name="DeMaso C."/>
            <person name="Dhargay N."/>
            <person name="Dooley K."/>
            <person name="Dooley E."/>
            <person name="Doricent M."/>
            <person name="Dorje P."/>
            <person name="Dorjee K."/>
            <person name="Dupes A."/>
            <person name="Elong R."/>
            <person name="Falk J."/>
            <person name="Farina A."/>
            <person name="Faro S."/>
            <person name="Ferguson D."/>
            <person name="Fisher S."/>
            <person name="Foley C.D."/>
            <person name="Franke A."/>
            <person name="Friedrich D."/>
            <person name="Gadbois L."/>
            <person name="Gearin G."/>
            <person name="Gearin C.R."/>
            <person name="Giannoukos G."/>
            <person name="Goode T."/>
            <person name="Graham J."/>
            <person name="Grandbois E."/>
            <person name="Grewal S."/>
            <person name="Gyaltsen K."/>
            <person name="Hafez N."/>
            <person name="Hagos B."/>
            <person name="Hall J."/>
            <person name="Henson C."/>
            <person name="Hollinger A."/>
            <person name="Honan T."/>
            <person name="Huard M.D."/>
            <person name="Hughes L."/>
            <person name="Hurhula B."/>
            <person name="Husby M.E."/>
            <person name="Kamat A."/>
            <person name="Kanga B."/>
            <person name="Kashin S."/>
            <person name="Khazanovich D."/>
            <person name="Kisner P."/>
            <person name="Lance K."/>
            <person name="Lara M."/>
            <person name="Lee W."/>
            <person name="Lennon N."/>
            <person name="Letendre F."/>
            <person name="LeVine R."/>
            <person name="Lipovsky A."/>
            <person name="Liu X."/>
            <person name="Liu J."/>
            <person name="Liu S."/>
            <person name="Lokyitsang T."/>
            <person name="Lokyitsang Y."/>
            <person name="Lubonja R."/>
            <person name="Lui A."/>
            <person name="MacDonald P."/>
            <person name="Magnisalis V."/>
            <person name="Maru K."/>
            <person name="Matthews C."/>
            <person name="McCusker W."/>
            <person name="McDonough S."/>
            <person name="Mehta T."/>
            <person name="Meldrim J."/>
            <person name="Meneus L."/>
            <person name="Mihai O."/>
            <person name="Mihalev A."/>
            <person name="Mihova T."/>
            <person name="Mittelman R."/>
            <person name="Mlenga V."/>
            <person name="Montmayeur A."/>
            <person name="Mulrain L."/>
            <person name="Navidi A."/>
            <person name="Naylor J."/>
            <person name="Negash T."/>
            <person name="Nguyen T."/>
            <person name="Nguyen N."/>
            <person name="Nicol R."/>
            <person name="Norbu C."/>
            <person name="Norbu N."/>
            <person name="Novod N."/>
            <person name="O'Neill B."/>
            <person name="Osman S."/>
            <person name="Markiewicz E."/>
            <person name="Oyono O.L."/>
            <person name="Patti C."/>
            <person name="Phunkhang P."/>
            <person name="Pierre F."/>
            <person name="Priest M."/>
            <person name="Raghuraman S."/>
            <person name="Rege F."/>
            <person name="Reyes R."/>
            <person name="Rise C."/>
            <person name="Rogov P."/>
            <person name="Ross K."/>
            <person name="Ryan E."/>
            <person name="Settipalli S."/>
            <person name="Shea T."/>
            <person name="Sherpa N."/>
            <person name="Shi L."/>
            <person name="Shih D."/>
            <person name="Sparrow T."/>
            <person name="Spaulding J."/>
            <person name="Stalker J."/>
            <person name="Stange-Thomann N."/>
            <person name="Stavropoulos S."/>
            <person name="Stone C."/>
            <person name="Strader C."/>
            <person name="Tesfaye S."/>
            <person name="Thomson T."/>
            <person name="Thoulutsang Y."/>
            <person name="Thoulutsang D."/>
            <person name="Topham K."/>
            <person name="Topping I."/>
            <person name="Tsamla T."/>
            <person name="Vassiliev H."/>
            <person name="Vo A."/>
            <person name="Wangchuk T."/>
            <person name="Wangdi T."/>
            <person name="Weiand M."/>
            <person name="Wilkinson J."/>
            <person name="Wilson A."/>
            <person name="Yadav S."/>
            <person name="Young G."/>
            <person name="Yu Q."/>
            <person name="Zembek L."/>
            <person name="Zhong D."/>
            <person name="Zimmer A."/>
            <person name="Zwirko Z."/>
            <person name="Jaffe D.B."/>
            <person name="Alvarez P."/>
            <person name="Brockman W."/>
            <person name="Butler J."/>
            <person name="Chin C."/>
            <person name="Gnerre S."/>
            <person name="Grabherr M."/>
            <person name="Kleber M."/>
            <person name="Mauceli E."/>
            <person name="MacCallum I."/>
        </authorList>
    </citation>
    <scope>NUCLEOTIDE SEQUENCE [LARGE SCALE GENOMIC DNA]</scope>
    <source>
        <strain evidence="4">Tucson 14024-0371.13</strain>
    </source>
</reference>
<gene>
    <name evidence="3" type="primary">Dana\GF12505</name>
    <name evidence="3" type="synonym">dana_GLEANR_12522</name>
    <name evidence="3" type="ORF">GF12505</name>
</gene>